<accession>A0A561UB32</accession>
<evidence type="ECO:0000256" key="1">
    <source>
        <dbReference type="SAM" id="Phobius"/>
    </source>
</evidence>
<name>A0A561UB32_9ACTN</name>
<dbReference type="EMBL" id="VIWT01000001">
    <property type="protein sequence ID" value="TWF96561.1"/>
    <property type="molecule type" value="Genomic_DNA"/>
</dbReference>
<gene>
    <name evidence="2" type="ORF">FHX73_11333</name>
</gene>
<keyword evidence="3" id="KW-1185">Reference proteome</keyword>
<organism evidence="2 3">
    <name type="scientific">Kitasatospora viridis</name>
    <dbReference type="NCBI Taxonomy" id="281105"/>
    <lineage>
        <taxon>Bacteria</taxon>
        <taxon>Bacillati</taxon>
        <taxon>Actinomycetota</taxon>
        <taxon>Actinomycetes</taxon>
        <taxon>Kitasatosporales</taxon>
        <taxon>Streptomycetaceae</taxon>
        <taxon>Kitasatospora</taxon>
    </lineage>
</organism>
<evidence type="ECO:0000313" key="2">
    <source>
        <dbReference type="EMBL" id="TWF96561.1"/>
    </source>
</evidence>
<reference evidence="2 3" key="1">
    <citation type="submission" date="2019-06" db="EMBL/GenBank/DDBJ databases">
        <title>Sequencing the genomes of 1000 actinobacteria strains.</title>
        <authorList>
            <person name="Klenk H.-P."/>
        </authorList>
    </citation>
    <scope>NUCLEOTIDE SEQUENCE [LARGE SCALE GENOMIC DNA]</scope>
    <source>
        <strain evidence="2 3">DSM 44826</strain>
    </source>
</reference>
<protein>
    <submittedName>
        <fullName evidence="2">Uncharacterized protein</fullName>
    </submittedName>
</protein>
<feature type="transmembrane region" description="Helical" evidence="1">
    <location>
        <begin position="64"/>
        <end position="82"/>
    </location>
</feature>
<feature type="transmembrane region" description="Helical" evidence="1">
    <location>
        <begin position="40"/>
        <end position="58"/>
    </location>
</feature>
<proteinExistence type="predicted"/>
<sequence>MIDLAGVPTPVVMAVALLAWLGGCLLLWRSMPDRARPAMVGAGVVGIGVGAFLGLARGSSGRHILAMLFIAGLSLAIGSLGQRDNLAKITSDSKGRTPEEQKAVNRVSAQVLFPLVIGIILLDTVFHGI</sequence>
<evidence type="ECO:0000313" key="3">
    <source>
        <dbReference type="Proteomes" id="UP000317940"/>
    </source>
</evidence>
<dbReference type="RefSeq" id="WP_145902898.1">
    <property type="nucleotide sequence ID" value="NZ_BAAAMZ010000004.1"/>
</dbReference>
<feature type="transmembrane region" description="Helical" evidence="1">
    <location>
        <begin position="6"/>
        <end position="28"/>
    </location>
</feature>
<dbReference type="Proteomes" id="UP000317940">
    <property type="component" value="Unassembled WGS sequence"/>
</dbReference>
<keyword evidence="1" id="KW-1133">Transmembrane helix</keyword>
<keyword evidence="1" id="KW-0812">Transmembrane</keyword>
<feature type="transmembrane region" description="Helical" evidence="1">
    <location>
        <begin position="103"/>
        <end position="122"/>
    </location>
</feature>
<comment type="caution">
    <text evidence="2">The sequence shown here is derived from an EMBL/GenBank/DDBJ whole genome shotgun (WGS) entry which is preliminary data.</text>
</comment>
<keyword evidence="1" id="KW-0472">Membrane</keyword>
<dbReference type="AlphaFoldDB" id="A0A561UB32"/>